<keyword evidence="12 14" id="KW-0472">Membrane</keyword>
<dbReference type="InterPro" id="IPR014430">
    <property type="entry name" value="Scs7"/>
</dbReference>
<accession>E8N506</accession>
<feature type="transmembrane region" description="Helical" evidence="14">
    <location>
        <begin position="145"/>
        <end position="163"/>
    </location>
</feature>
<evidence type="ECO:0000256" key="10">
    <source>
        <dbReference type="ARBA" id="ARBA00023002"/>
    </source>
</evidence>
<evidence type="ECO:0000313" key="16">
    <source>
        <dbReference type="EMBL" id="BAJ63520.1"/>
    </source>
</evidence>
<keyword evidence="5" id="KW-0479">Metal-binding</keyword>
<dbReference type="AlphaFoldDB" id="E8N506"/>
<dbReference type="HOGENOM" id="CLU_034756_1_1_0"/>
<dbReference type="GO" id="GO:0006633">
    <property type="term" value="P:fatty acid biosynthetic process"/>
    <property type="evidence" value="ECO:0007669"/>
    <property type="project" value="UniProtKB-KW"/>
</dbReference>
<keyword evidence="3" id="KW-0444">Lipid biosynthesis</keyword>
<dbReference type="Proteomes" id="UP000008922">
    <property type="component" value="Chromosome"/>
</dbReference>
<dbReference type="GO" id="GO:0005506">
    <property type="term" value="F:iron ion binding"/>
    <property type="evidence" value="ECO:0007669"/>
    <property type="project" value="InterPro"/>
</dbReference>
<evidence type="ECO:0000256" key="3">
    <source>
        <dbReference type="ARBA" id="ARBA00022516"/>
    </source>
</evidence>
<name>E8N506_ANATU</name>
<keyword evidence="6" id="KW-0256">Endoplasmic reticulum</keyword>
<evidence type="ECO:0000256" key="1">
    <source>
        <dbReference type="ARBA" id="ARBA00001947"/>
    </source>
</evidence>
<gene>
    <name evidence="16" type="ordered locus">ANT_14920</name>
</gene>
<evidence type="ECO:0000313" key="17">
    <source>
        <dbReference type="Proteomes" id="UP000008922"/>
    </source>
</evidence>
<reference evidence="16 17" key="1">
    <citation type="submission" date="2010-12" db="EMBL/GenBank/DDBJ databases">
        <title>Whole genome sequence of Anaerolinea thermophila UNI-1.</title>
        <authorList>
            <person name="Narita-Yamada S."/>
            <person name="Kishi E."/>
            <person name="Watanabe Y."/>
            <person name="Takasaki K."/>
            <person name="Ankai A."/>
            <person name="Oguchi A."/>
            <person name="Fukui S."/>
            <person name="Takahashi M."/>
            <person name="Yashiro I."/>
            <person name="Hosoyama A."/>
            <person name="Sekiguchi Y."/>
            <person name="Hanada S."/>
            <person name="Fujita N."/>
        </authorList>
    </citation>
    <scope>NUCLEOTIDE SEQUENCE [LARGE SCALE GENOMIC DNA]</scope>
    <source>
        <strain evidence="17">DSM 14523 / JCM 11388 / NBRC 100420 / UNI-1</strain>
    </source>
</reference>
<evidence type="ECO:0000259" key="15">
    <source>
        <dbReference type="Pfam" id="PF04116"/>
    </source>
</evidence>
<evidence type="ECO:0000256" key="6">
    <source>
        <dbReference type="ARBA" id="ARBA00022824"/>
    </source>
</evidence>
<dbReference type="InParanoid" id="E8N506"/>
<proteinExistence type="predicted"/>
<dbReference type="KEGG" id="atm:ANT_14920"/>
<dbReference type="Pfam" id="PF04116">
    <property type="entry name" value="FA_hydroxylase"/>
    <property type="match status" value="1"/>
</dbReference>
<evidence type="ECO:0000256" key="4">
    <source>
        <dbReference type="ARBA" id="ARBA00022692"/>
    </source>
</evidence>
<dbReference type="EMBL" id="AP012029">
    <property type="protein sequence ID" value="BAJ63520.1"/>
    <property type="molecule type" value="Genomic_DNA"/>
</dbReference>
<evidence type="ECO:0000256" key="7">
    <source>
        <dbReference type="ARBA" id="ARBA00022832"/>
    </source>
</evidence>
<keyword evidence="7" id="KW-0276">Fatty acid metabolism</keyword>
<evidence type="ECO:0000256" key="11">
    <source>
        <dbReference type="ARBA" id="ARBA00023098"/>
    </source>
</evidence>
<comment type="cofactor">
    <cofactor evidence="1">
        <name>Zn(2+)</name>
        <dbReference type="ChEBI" id="CHEBI:29105"/>
    </cofactor>
</comment>
<keyword evidence="13" id="KW-0275">Fatty acid biosynthesis</keyword>
<evidence type="ECO:0000256" key="13">
    <source>
        <dbReference type="ARBA" id="ARBA00023160"/>
    </source>
</evidence>
<evidence type="ECO:0000256" key="2">
    <source>
        <dbReference type="ARBA" id="ARBA00004477"/>
    </source>
</evidence>
<dbReference type="InterPro" id="IPR006694">
    <property type="entry name" value="Fatty_acid_hydroxylase"/>
</dbReference>
<dbReference type="RefSeq" id="WP_013559902.1">
    <property type="nucleotide sequence ID" value="NC_014960.1"/>
</dbReference>
<keyword evidence="9 14" id="KW-1133">Transmembrane helix</keyword>
<keyword evidence="11" id="KW-0443">Lipid metabolism</keyword>
<dbReference type="GO" id="GO:0080132">
    <property type="term" value="F:fatty acid 2-hydroxylase activity"/>
    <property type="evidence" value="ECO:0007669"/>
    <property type="project" value="InterPro"/>
</dbReference>
<keyword evidence="17" id="KW-1185">Reference proteome</keyword>
<protein>
    <submittedName>
        <fullName evidence="16">Hypothetical membrane protein</fullName>
    </submittedName>
</protein>
<evidence type="ECO:0000256" key="14">
    <source>
        <dbReference type="SAM" id="Phobius"/>
    </source>
</evidence>
<comment type="subcellular location">
    <subcellularLocation>
        <location evidence="2">Endoplasmic reticulum membrane</location>
        <topology evidence="2">Multi-pass membrane protein</topology>
    </subcellularLocation>
</comment>
<sequence>MAHYPIDHSDVPIRLFKSGFLEFFTHISPVVVVIIWLPVAVAFMALEVLSGGYAARGVGYLVGGFFVGVFLWTFAEYTLHRFLFHYQPKDPKWERIFFLFHGVHHAQPQCKTRLVMPPVVSIPMAFIMYGIISLIFSILLGLPHWVFPVMSGFIVGYLFYDLTHYATHHFPMRRGIWKYLKRYHMQHHYKTPNARFGVSSPLWDVVFGTKPAD</sequence>
<dbReference type="PANTHER" id="PTHR12863:SF1">
    <property type="entry name" value="FATTY ACID 2-HYDROXYLASE"/>
    <property type="match status" value="1"/>
</dbReference>
<dbReference type="PANTHER" id="PTHR12863">
    <property type="entry name" value="FATTY ACID HYDROXYLASE"/>
    <property type="match status" value="1"/>
</dbReference>
<evidence type="ECO:0000256" key="5">
    <source>
        <dbReference type="ARBA" id="ARBA00022723"/>
    </source>
</evidence>
<feature type="transmembrane region" description="Helical" evidence="14">
    <location>
        <begin position="58"/>
        <end position="79"/>
    </location>
</feature>
<dbReference type="OrthoDB" id="9784228at2"/>
<dbReference type="STRING" id="926569.ANT_14920"/>
<keyword evidence="10" id="KW-0560">Oxidoreductase</keyword>
<organism evidence="16 17">
    <name type="scientific">Anaerolinea thermophila (strain DSM 14523 / JCM 11388 / NBRC 100420 / UNI-1)</name>
    <dbReference type="NCBI Taxonomy" id="926569"/>
    <lineage>
        <taxon>Bacteria</taxon>
        <taxon>Bacillati</taxon>
        <taxon>Chloroflexota</taxon>
        <taxon>Anaerolineae</taxon>
        <taxon>Anaerolineales</taxon>
        <taxon>Anaerolineaceae</taxon>
        <taxon>Anaerolinea</taxon>
    </lineage>
</organism>
<dbReference type="eggNOG" id="COG3000">
    <property type="taxonomic scope" value="Bacteria"/>
</dbReference>
<evidence type="ECO:0000256" key="9">
    <source>
        <dbReference type="ARBA" id="ARBA00022989"/>
    </source>
</evidence>
<dbReference type="GO" id="GO:0016020">
    <property type="term" value="C:membrane"/>
    <property type="evidence" value="ECO:0007669"/>
    <property type="project" value="InterPro"/>
</dbReference>
<keyword evidence="4 14" id="KW-0812">Transmembrane</keyword>
<evidence type="ECO:0000256" key="8">
    <source>
        <dbReference type="ARBA" id="ARBA00022833"/>
    </source>
</evidence>
<feature type="domain" description="Fatty acid hydroxylase" evidence="15">
    <location>
        <begin position="65"/>
        <end position="209"/>
    </location>
</feature>
<keyword evidence="8" id="KW-0862">Zinc</keyword>
<feature type="transmembrane region" description="Helical" evidence="14">
    <location>
        <begin position="23"/>
        <end position="46"/>
    </location>
</feature>
<evidence type="ECO:0000256" key="12">
    <source>
        <dbReference type="ARBA" id="ARBA00023136"/>
    </source>
</evidence>
<feature type="transmembrane region" description="Helical" evidence="14">
    <location>
        <begin position="119"/>
        <end position="139"/>
    </location>
</feature>